<dbReference type="PANTHER" id="PTHR42953">
    <property type="entry name" value="HIGH-AFFINITY ZINC UPTAKE SYSTEM PROTEIN ZNUA-RELATED"/>
    <property type="match status" value="1"/>
</dbReference>
<evidence type="ECO:0000256" key="6">
    <source>
        <dbReference type="SAM" id="SignalP"/>
    </source>
</evidence>
<dbReference type="GO" id="GO:0046872">
    <property type="term" value="F:metal ion binding"/>
    <property type="evidence" value="ECO:0007669"/>
    <property type="project" value="InterPro"/>
</dbReference>
<dbReference type="PRINTS" id="PR00690">
    <property type="entry name" value="ADHESNFAMILY"/>
</dbReference>
<dbReference type="InterPro" id="IPR050492">
    <property type="entry name" value="Bact_metal-bind_prot9"/>
</dbReference>
<evidence type="ECO:0000313" key="8">
    <source>
        <dbReference type="Proteomes" id="UP000260812"/>
    </source>
</evidence>
<keyword evidence="2 4" id="KW-0813">Transport</keyword>
<dbReference type="Gene3D" id="3.40.50.1980">
    <property type="entry name" value="Nitrogenase molybdenum iron protein domain"/>
    <property type="match status" value="2"/>
</dbReference>
<evidence type="ECO:0000256" key="5">
    <source>
        <dbReference type="SAM" id="MobiDB-lite"/>
    </source>
</evidence>
<comment type="caution">
    <text evidence="7">The sequence shown here is derived from an EMBL/GenBank/DDBJ whole genome shotgun (WGS) entry which is preliminary data.</text>
</comment>
<feature type="signal peptide" evidence="6">
    <location>
        <begin position="1"/>
        <end position="23"/>
    </location>
</feature>
<sequence length="355" mass="39825">MKKRLTAIIVPLILCFLTVLTLAGCGAAGQEKEYARTAPDGRPKIQVITTIFPPYDFVRQIGGDYVEADMLLKPGMEAHSYEPTPRDIIRITESDLFLYAGGESDVWVEELLEGNDSRVHAHSLLEWVEPLEEETAEGMQSREHDHDHEEEALKNGAAEETAGGTEAFAEDAGVHLEEGEYDEHVWTSPANAILIVEKIRDTLISIDPDRAGIYEENARAYLEQLRSLDSDYRRVIGEAKRHTVIFGDRFPFLYLVKTYGLDYYAAFPGCSSETEPSAATIAFLTDEVKEEHIPVVFYLELSNAKVADAIAEVTGARTAMLHSCHTLTREEMQRGENYLSLMRQNLEQLKLALNE</sequence>
<name>A0A3E3I4X5_9FIRM</name>
<dbReference type="InterPro" id="IPR006128">
    <property type="entry name" value="Lipoprotein_PsaA-like"/>
</dbReference>
<dbReference type="PROSITE" id="PS51257">
    <property type="entry name" value="PROKAR_LIPOPROTEIN"/>
    <property type="match status" value="1"/>
</dbReference>
<dbReference type="Pfam" id="PF01297">
    <property type="entry name" value="ZnuA"/>
    <property type="match status" value="1"/>
</dbReference>
<accession>A0A3E3I4X5</accession>
<reference evidence="7 8" key="1">
    <citation type="submission" date="2018-08" db="EMBL/GenBank/DDBJ databases">
        <title>A genome reference for cultivated species of the human gut microbiota.</title>
        <authorList>
            <person name="Zou Y."/>
            <person name="Xue W."/>
            <person name="Luo G."/>
        </authorList>
    </citation>
    <scope>NUCLEOTIDE SEQUENCE [LARGE SCALE GENOMIC DNA]</scope>
    <source>
        <strain evidence="7 8">TF05-5AC</strain>
    </source>
</reference>
<dbReference type="InterPro" id="IPR006127">
    <property type="entry name" value="ZnuA-like"/>
</dbReference>
<keyword evidence="3 6" id="KW-0732">Signal</keyword>
<feature type="region of interest" description="Disordered" evidence="5">
    <location>
        <begin position="132"/>
        <end position="160"/>
    </location>
</feature>
<evidence type="ECO:0000256" key="2">
    <source>
        <dbReference type="ARBA" id="ARBA00022448"/>
    </source>
</evidence>
<feature type="chain" id="PRO_5039150954" evidence="6">
    <location>
        <begin position="24"/>
        <end position="355"/>
    </location>
</feature>
<dbReference type="GeneID" id="97987585"/>
<comment type="similarity">
    <text evidence="1 4">Belongs to the bacterial solute-binding protein 9 family.</text>
</comment>
<proteinExistence type="inferred from homology"/>
<dbReference type="SUPFAM" id="SSF53807">
    <property type="entry name" value="Helical backbone' metal receptor"/>
    <property type="match status" value="1"/>
</dbReference>
<dbReference type="GO" id="GO:0030001">
    <property type="term" value="P:metal ion transport"/>
    <property type="evidence" value="ECO:0007669"/>
    <property type="project" value="InterPro"/>
</dbReference>
<dbReference type="Proteomes" id="UP000260812">
    <property type="component" value="Unassembled WGS sequence"/>
</dbReference>
<dbReference type="PANTHER" id="PTHR42953:SF3">
    <property type="entry name" value="HIGH-AFFINITY ZINC UPTAKE SYSTEM PROTEIN ZNUA"/>
    <property type="match status" value="1"/>
</dbReference>
<evidence type="ECO:0000256" key="4">
    <source>
        <dbReference type="RuleBase" id="RU003512"/>
    </source>
</evidence>
<dbReference type="AlphaFoldDB" id="A0A3E3I4X5"/>
<evidence type="ECO:0000313" key="7">
    <source>
        <dbReference type="EMBL" id="RGE60319.1"/>
    </source>
</evidence>
<evidence type="ECO:0000256" key="1">
    <source>
        <dbReference type="ARBA" id="ARBA00011028"/>
    </source>
</evidence>
<gene>
    <name evidence="7" type="ORF">DXC51_12045</name>
</gene>
<protein>
    <submittedName>
        <fullName evidence="7">Zinc ABC transporter substrate-binding protein</fullName>
    </submittedName>
</protein>
<organism evidence="7 8">
    <name type="scientific">Eisenbergiella massiliensis</name>
    <dbReference type="NCBI Taxonomy" id="1720294"/>
    <lineage>
        <taxon>Bacteria</taxon>
        <taxon>Bacillati</taxon>
        <taxon>Bacillota</taxon>
        <taxon>Clostridia</taxon>
        <taxon>Lachnospirales</taxon>
        <taxon>Lachnospiraceae</taxon>
        <taxon>Eisenbergiella</taxon>
    </lineage>
</organism>
<feature type="compositionally biased region" description="Basic and acidic residues" evidence="5">
    <location>
        <begin position="140"/>
        <end position="153"/>
    </location>
</feature>
<dbReference type="EMBL" id="QVLV01000007">
    <property type="protein sequence ID" value="RGE60319.1"/>
    <property type="molecule type" value="Genomic_DNA"/>
</dbReference>
<dbReference type="RefSeq" id="WP_117544672.1">
    <property type="nucleotide sequence ID" value="NZ_JBKUNB010000012.1"/>
</dbReference>
<evidence type="ECO:0000256" key="3">
    <source>
        <dbReference type="ARBA" id="ARBA00022729"/>
    </source>
</evidence>
<keyword evidence="8" id="KW-1185">Reference proteome</keyword>
<dbReference type="GO" id="GO:0007155">
    <property type="term" value="P:cell adhesion"/>
    <property type="evidence" value="ECO:0007669"/>
    <property type="project" value="InterPro"/>
</dbReference>